<organism evidence="1 2">
    <name type="scientific">Mytilus edulis</name>
    <name type="common">Blue mussel</name>
    <dbReference type="NCBI Taxonomy" id="6550"/>
    <lineage>
        <taxon>Eukaryota</taxon>
        <taxon>Metazoa</taxon>
        <taxon>Spiralia</taxon>
        <taxon>Lophotrochozoa</taxon>
        <taxon>Mollusca</taxon>
        <taxon>Bivalvia</taxon>
        <taxon>Autobranchia</taxon>
        <taxon>Pteriomorphia</taxon>
        <taxon>Mytilida</taxon>
        <taxon>Mytiloidea</taxon>
        <taxon>Mytilidae</taxon>
        <taxon>Mytilinae</taxon>
        <taxon>Mytilus</taxon>
    </lineage>
</organism>
<dbReference type="Gene3D" id="3.30.420.10">
    <property type="entry name" value="Ribonuclease H-like superfamily/Ribonuclease H"/>
    <property type="match status" value="1"/>
</dbReference>
<accession>A0A8S3S8V6</accession>
<dbReference type="SUPFAM" id="SSF57850">
    <property type="entry name" value="RING/U-box"/>
    <property type="match status" value="1"/>
</dbReference>
<gene>
    <name evidence="1" type="ORF">MEDL_28432</name>
</gene>
<dbReference type="InterPro" id="IPR012337">
    <property type="entry name" value="RNaseH-like_sf"/>
</dbReference>
<dbReference type="PANTHER" id="PTHR22605">
    <property type="entry name" value="RZ-TYPE DOMAIN-CONTAINING PROTEIN"/>
    <property type="match status" value="1"/>
</dbReference>
<dbReference type="InterPro" id="IPR036397">
    <property type="entry name" value="RNaseH_sf"/>
</dbReference>
<dbReference type="AlphaFoldDB" id="A0A8S3S8V6"/>
<dbReference type="GO" id="GO:0016887">
    <property type="term" value="F:ATP hydrolysis activity"/>
    <property type="evidence" value="ECO:0007669"/>
    <property type="project" value="InterPro"/>
</dbReference>
<sequence>MVERFNSTLANMLTASVDEHHWNWDCILPYVLMAYRSAHHETTGCTPYRMMLGLEVTTPVDLMYEVPDYFNKIQQNKWEWELQERMEKLTTLLENTKLALQYLEAKIIPIIAKVIAFIDTNRNLDILVRHEPHAWQIQLFQEILNLPNLFQLNFTDTFSSTMTKYMQVAIRTTSQLGNTFYSYIPFSWIIYEQTELLLRKHLDEKDIKESQNEIIQTTVDVLKSLGIGSLVDRIDKDYNQQFIWDYIKDFVYMAHPVKSKSEHELIWQTIKAGFKGIGHEDNNDILTSICKCHVLFKLNGTRFKHLSLIVDVSPECCDEICEMKQKNQHFVLVTDNEMTLDVFALHILLRNIEPQKDILEEPQARMQWLRNVCDYRLIVERMFSHFRQSHTTNQNNYGDLCEKGMVAIRSWAQKADMKSLNTFRSVEDFLKRRNKAVLKDYFGQMAECLLCEKTIESAPVTLPCSTKHVLCNACFHQIVMFDFECPKCGTEFPEDFNPEETENRFSNKNQQIFMEVVSQMSFAEGSAPSTDVIEKVMSYVTGSGESKSAERVITKELTVFHDSFDPTPVVRSFLLQHMMLMRYIQ</sequence>
<dbReference type="SUPFAM" id="SSF53098">
    <property type="entry name" value="Ribonuclease H-like"/>
    <property type="match status" value="1"/>
</dbReference>
<evidence type="ECO:0000313" key="1">
    <source>
        <dbReference type="EMBL" id="CAG2214620.1"/>
    </source>
</evidence>
<dbReference type="EC" id="2.3.2.27" evidence="1"/>
<dbReference type="GO" id="GO:0061630">
    <property type="term" value="F:ubiquitin protein ligase activity"/>
    <property type="evidence" value="ECO:0007669"/>
    <property type="project" value="UniProtKB-EC"/>
</dbReference>
<dbReference type="GO" id="GO:0003676">
    <property type="term" value="F:nucleic acid binding"/>
    <property type="evidence" value="ECO:0007669"/>
    <property type="project" value="InterPro"/>
</dbReference>
<proteinExistence type="predicted"/>
<dbReference type="Gene3D" id="3.30.40.10">
    <property type="entry name" value="Zinc/RING finger domain, C3HC4 (zinc finger)"/>
    <property type="match status" value="1"/>
</dbReference>
<evidence type="ECO:0000313" key="2">
    <source>
        <dbReference type="Proteomes" id="UP000683360"/>
    </source>
</evidence>
<keyword evidence="1" id="KW-0808">Transferase</keyword>
<dbReference type="InterPro" id="IPR031248">
    <property type="entry name" value="RNF213"/>
</dbReference>
<dbReference type="Proteomes" id="UP000683360">
    <property type="component" value="Unassembled WGS sequence"/>
</dbReference>
<protein>
    <submittedName>
        <fullName evidence="1">RNF213</fullName>
        <ecNumber evidence="1">2.3.2.27</ecNumber>
    </submittedName>
</protein>
<dbReference type="InterPro" id="IPR013083">
    <property type="entry name" value="Znf_RING/FYVE/PHD"/>
</dbReference>
<reference evidence="1" key="1">
    <citation type="submission" date="2021-03" db="EMBL/GenBank/DDBJ databases">
        <authorList>
            <person name="Bekaert M."/>
        </authorList>
    </citation>
    <scope>NUCLEOTIDE SEQUENCE</scope>
</reference>
<dbReference type="EMBL" id="CAJPWZ010001416">
    <property type="protein sequence ID" value="CAG2214620.1"/>
    <property type="molecule type" value="Genomic_DNA"/>
</dbReference>
<keyword evidence="1" id="KW-0012">Acyltransferase</keyword>
<keyword evidence="2" id="KW-1185">Reference proteome</keyword>
<dbReference type="PANTHER" id="PTHR22605:SF16">
    <property type="entry name" value="E3 UBIQUITIN-PROTEIN LIGASE RNF213"/>
    <property type="match status" value="1"/>
</dbReference>
<comment type="caution">
    <text evidence="1">The sequence shown here is derived from an EMBL/GenBank/DDBJ whole genome shotgun (WGS) entry which is preliminary data.</text>
</comment>
<dbReference type="OrthoDB" id="6153843at2759"/>
<name>A0A8S3S8V6_MYTED</name>